<dbReference type="InterPro" id="IPR051796">
    <property type="entry name" value="ISF_SsuE-like"/>
</dbReference>
<feature type="transmembrane region" description="Helical" evidence="3">
    <location>
        <begin position="227"/>
        <end position="248"/>
    </location>
</feature>
<dbReference type="Gene3D" id="3.40.50.360">
    <property type="match status" value="1"/>
</dbReference>
<dbReference type="OrthoDB" id="9805976at2"/>
<evidence type="ECO:0000259" key="4">
    <source>
        <dbReference type="Pfam" id="PF03358"/>
    </source>
</evidence>
<reference evidence="5 6" key="1">
    <citation type="journal article" date="2015" name="Genome Announc.">
        <title>Expanding the biotechnology potential of lactobacilli through comparative genomics of 213 strains and associated genera.</title>
        <authorList>
            <person name="Sun Z."/>
            <person name="Harris H.M."/>
            <person name="McCann A."/>
            <person name="Guo C."/>
            <person name="Argimon S."/>
            <person name="Zhang W."/>
            <person name="Yang X."/>
            <person name="Jeffery I.B."/>
            <person name="Cooney J.C."/>
            <person name="Kagawa T.F."/>
            <person name="Liu W."/>
            <person name="Song Y."/>
            <person name="Salvetti E."/>
            <person name="Wrobel A."/>
            <person name="Rasinkangas P."/>
            <person name="Parkhill J."/>
            <person name="Rea M.C."/>
            <person name="O'Sullivan O."/>
            <person name="Ritari J."/>
            <person name="Douillard F.P."/>
            <person name="Paul Ross R."/>
            <person name="Yang R."/>
            <person name="Briner A.E."/>
            <person name="Felis G.E."/>
            <person name="de Vos W.M."/>
            <person name="Barrangou R."/>
            <person name="Klaenhammer T.R."/>
            <person name="Caufield P.W."/>
            <person name="Cui Y."/>
            <person name="Zhang H."/>
            <person name="O'Toole P.W."/>
        </authorList>
    </citation>
    <scope>NUCLEOTIDE SEQUENCE [LARGE SCALE GENOMIC DNA]</scope>
    <source>
        <strain evidence="5 6">JCM 15530</strain>
    </source>
</reference>
<keyword evidence="3" id="KW-1133">Transmembrane helix</keyword>
<evidence type="ECO:0000313" key="6">
    <source>
        <dbReference type="Proteomes" id="UP000050911"/>
    </source>
</evidence>
<name>A0A0R1HKU5_9LACO</name>
<dbReference type="InterPro" id="IPR005025">
    <property type="entry name" value="FMN_Rdtase-like_dom"/>
</dbReference>
<dbReference type="PATRIC" id="fig|1302272.5.peg.864"/>
<keyword evidence="2" id="KW-0288">FMN</keyword>
<gene>
    <name evidence="5" type="ORF">FC96_GL000864</name>
</gene>
<evidence type="ECO:0000313" key="5">
    <source>
        <dbReference type="EMBL" id="KRK46872.1"/>
    </source>
</evidence>
<evidence type="ECO:0000256" key="1">
    <source>
        <dbReference type="ARBA" id="ARBA00022630"/>
    </source>
</evidence>
<dbReference type="Pfam" id="PF03358">
    <property type="entry name" value="FMN_red"/>
    <property type="match status" value="1"/>
</dbReference>
<keyword evidence="1" id="KW-0285">Flavoprotein</keyword>
<keyword evidence="3" id="KW-0812">Transmembrane</keyword>
<accession>A0A0R1HKU5</accession>
<dbReference type="AlphaFoldDB" id="A0A0R1HKU5"/>
<dbReference type="GO" id="GO:0016491">
    <property type="term" value="F:oxidoreductase activity"/>
    <property type="evidence" value="ECO:0007669"/>
    <property type="project" value="InterPro"/>
</dbReference>
<dbReference type="SUPFAM" id="SSF52218">
    <property type="entry name" value="Flavoproteins"/>
    <property type="match status" value="1"/>
</dbReference>
<evidence type="ECO:0000256" key="2">
    <source>
        <dbReference type="ARBA" id="ARBA00022643"/>
    </source>
</evidence>
<organism evidence="5 6">
    <name type="scientific">Secundilactobacillus kimchicus JCM 15530</name>
    <dbReference type="NCBI Taxonomy" id="1302272"/>
    <lineage>
        <taxon>Bacteria</taxon>
        <taxon>Bacillati</taxon>
        <taxon>Bacillota</taxon>
        <taxon>Bacilli</taxon>
        <taxon>Lactobacillales</taxon>
        <taxon>Lactobacillaceae</taxon>
        <taxon>Secundilactobacillus</taxon>
    </lineage>
</organism>
<keyword evidence="3" id="KW-0472">Membrane</keyword>
<dbReference type="PANTHER" id="PTHR43278">
    <property type="entry name" value="NAD(P)H-DEPENDENT FMN-CONTAINING OXIDOREDUCTASE YWQN-RELATED"/>
    <property type="match status" value="1"/>
</dbReference>
<dbReference type="PANTHER" id="PTHR43278:SF4">
    <property type="entry name" value="NAD(P)H-DEPENDENT FMN-CONTAINING OXIDOREDUCTASE YWQN-RELATED"/>
    <property type="match status" value="1"/>
</dbReference>
<feature type="transmembrane region" description="Helical" evidence="3">
    <location>
        <begin position="194"/>
        <end position="215"/>
    </location>
</feature>
<evidence type="ECO:0000256" key="3">
    <source>
        <dbReference type="SAM" id="Phobius"/>
    </source>
</evidence>
<dbReference type="Proteomes" id="UP000050911">
    <property type="component" value="Unassembled WGS sequence"/>
</dbReference>
<keyword evidence="6" id="KW-1185">Reference proteome</keyword>
<dbReference type="InterPro" id="IPR029039">
    <property type="entry name" value="Flavoprotein-like_sf"/>
</dbReference>
<dbReference type="RefSeq" id="WP_056943178.1">
    <property type="nucleotide sequence ID" value="NZ_AZCX01000015.1"/>
</dbReference>
<dbReference type="STRING" id="1302272.FC96_GL000864"/>
<sequence length="253" mass="28998">MKILGILGAHRNDGATAMMLDAVLGGVKAPNETETIYLEDYNFKPDTRDQRDPVLDELEAKMLASDIWVIAAPTYWGALSGEMKNFFDCMRQRLVRFDHEGGTHPDRFKDKHYLSLTNCYASPIENWVTGVTDQAFRTIDKVMSAAGVIKIHELVLTNTWGLEALPEAKARECQKWGNRLNTKIKKDDSTMKRYIQLFFMVALMALLTMGIQVVFHLTPTTGFWLHYASFVFIFYVLLAAILHFFTVVKHRRR</sequence>
<proteinExistence type="predicted"/>
<comment type="caution">
    <text evidence="5">The sequence shown here is derived from an EMBL/GenBank/DDBJ whole genome shotgun (WGS) entry which is preliminary data.</text>
</comment>
<protein>
    <submittedName>
        <fullName evidence="5">NADPH-dependent FMN reductase</fullName>
    </submittedName>
</protein>
<feature type="domain" description="NADPH-dependent FMN reductase-like" evidence="4">
    <location>
        <begin position="1"/>
        <end position="92"/>
    </location>
</feature>
<dbReference type="EMBL" id="AZCX01000015">
    <property type="protein sequence ID" value="KRK46872.1"/>
    <property type="molecule type" value="Genomic_DNA"/>
</dbReference>